<dbReference type="RefSeq" id="WP_125696371.1">
    <property type="nucleotide sequence ID" value="NZ_JBHTOG010000015.1"/>
</dbReference>
<gene>
    <name evidence="2" type="ORF">ACFQ47_03870</name>
</gene>
<protein>
    <submittedName>
        <fullName evidence="2">Uncharacterized protein</fullName>
    </submittedName>
</protein>
<accession>A0ABW4CQ59</accession>
<feature type="region of interest" description="Disordered" evidence="1">
    <location>
        <begin position="38"/>
        <end position="61"/>
    </location>
</feature>
<proteinExistence type="predicted"/>
<keyword evidence="3" id="KW-1185">Reference proteome</keyword>
<feature type="compositionally biased region" description="Basic and acidic residues" evidence="1">
    <location>
        <begin position="45"/>
        <end position="61"/>
    </location>
</feature>
<evidence type="ECO:0000313" key="2">
    <source>
        <dbReference type="EMBL" id="MFD1431816.1"/>
    </source>
</evidence>
<dbReference type="Proteomes" id="UP001597192">
    <property type="component" value="Unassembled WGS sequence"/>
</dbReference>
<sequence>MWFNKNKSNDVDPTTYDFAKMVKVARESDPSLFHRFQTAFKQSAARHDPRDGAQPKDKEKR</sequence>
<evidence type="ECO:0000256" key="1">
    <source>
        <dbReference type="SAM" id="MobiDB-lite"/>
    </source>
</evidence>
<dbReference type="EMBL" id="JBHTOG010000015">
    <property type="protein sequence ID" value="MFD1431816.1"/>
    <property type="molecule type" value="Genomic_DNA"/>
</dbReference>
<name>A0ABW4CQ59_9LACO</name>
<reference evidence="3" key="1">
    <citation type="journal article" date="2019" name="Int. J. Syst. Evol. Microbiol.">
        <title>The Global Catalogue of Microorganisms (GCM) 10K type strain sequencing project: providing services to taxonomists for standard genome sequencing and annotation.</title>
        <authorList>
            <consortium name="The Broad Institute Genomics Platform"/>
            <consortium name="The Broad Institute Genome Sequencing Center for Infectious Disease"/>
            <person name="Wu L."/>
            <person name="Ma J."/>
        </authorList>
    </citation>
    <scope>NUCLEOTIDE SEQUENCE [LARGE SCALE GENOMIC DNA]</scope>
    <source>
        <strain evidence="3">CCM 8947</strain>
    </source>
</reference>
<comment type="caution">
    <text evidence="2">The sequence shown here is derived from an EMBL/GenBank/DDBJ whole genome shotgun (WGS) entry which is preliminary data.</text>
</comment>
<organism evidence="2 3">
    <name type="scientific">Lacticaseibacillus yichunensis</name>
    <dbReference type="NCBI Taxonomy" id="2486015"/>
    <lineage>
        <taxon>Bacteria</taxon>
        <taxon>Bacillati</taxon>
        <taxon>Bacillota</taxon>
        <taxon>Bacilli</taxon>
        <taxon>Lactobacillales</taxon>
        <taxon>Lactobacillaceae</taxon>
        <taxon>Lacticaseibacillus</taxon>
    </lineage>
</organism>
<evidence type="ECO:0000313" key="3">
    <source>
        <dbReference type="Proteomes" id="UP001597192"/>
    </source>
</evidence>